<evidence type="ECO:0000313" key="3">
    <source>
        <dbReference type="Proteomes" id="UP000255508"/>
    </source>
</evidence>
<organism evidence="2 3">
    <name type="scientific">endosymbiont of Lamellibrachia luymesi</name>
    <dbReference type="NCBI Taxonomy" id="2200907"/>
    <lineage>
        <taxon>Bacteria</taxon>
        <taxon>Pseudomonadati</taxon>
        <taxon>Pseudomonadota</taxon>
        <taxon>Gammaproteobacteria</taxon>
        <taxon>sulfur-oxidizing symbionts</taxon>
    </lineage>
</organism>
<protein>
    <recommendedName>
        <fullName evidence="4">Transposase</fullName>
    </recommendedName>
</protein>
<dbReference type="EMBL" id="QFXD01000320">
    <property type="protein sequence ID" value="RDH83417.1"/>
    <property type="molecule type" value="Genomic_DNA"/>
</dbReference>
<evidence type="ECO:0000256" key="1">
    <source>
        <dbReference type="SAM" id="MobiDB-lite"/>
    </source>
</evidence>
<dbReference type="PANTHER" id="PTHR34322">
    <property type="entry name" value="TRANSPOSASE, Y1_TNP DOMAIN-CONTAINING"/>
    <property type="match status" value="1"/>
</dbReference>
<dbReference type="InterPro" id="IPR036515">
    <property type="entry name" value="Transposase_17_sf"/>
</dbReference>
<dbReference type="PANTHER" id="PTHR34322:SF2">
    <property type="entry name" value="TRANSPOSASE IS200-LIKE DOMAIN-CONTAINING PROTEIN"/>
    <property type="match status" value="1"/>
</dbReference>
<evidence type="ECO:0000313" key="2">
    <source>
        <dbReference type="EMBL" id="RDH83417.1"/>
    </source>
</evidence>
<gene>
    <name evidence="2" type="ORF">DIZ79_17790</name>
</gene>
<dbReference type="AlphaFoldDB" id="A0A370DGH1"/>
<name>A0A370DGH1_9GAMM</name>
<proteinExistence type="predicted"/>
<dbReference type="GO" id="GO:0004803">
    <property type="term" value="F:transposase activity"/>
    <property type="evidence" value="ECO:0007669"/>
    <property type="project" value="InterPro"/>
</dbReference>
<dbReference type="Gene3D" id="3.30.70.1290">
    <property type="entry name" value="Transposase IS200-like"/>
    <property type="match status" value="1"/>
</dbReference>
<reference evidence="2 3" key="1">
    <citation type="journal article" date="2018" name="ISME J.">
        <title>Endosymbiont genomes yield clues of tubeworm success.</title>
        <authorList>
            <person name="Li Y."/>
            <person name="Liles M.R."/>
            <person name="Halanych K.M."/>
        </authorList>
    </citation>
    <scope>NUCLEOTIDE SEQUENCE [LARGE SCALE GENOMIC DNA]</scope>
    <source>
        <strain evidence="2">A1422</strain>
    </source>
</reference>
<evidence type="ECO:0008006" key="4">
    <source>
        <dbReference type="Google" id="ProtNLM"/>
    </source>
</evidence>
<dbReference type="GO" id="GO:0003677">
    <property type="term" value="F:DNA binding"/>
    <property type="evidence" value="ECO:0007669"/>
    <property type="project" value="InterPro"/>
</dbReference>
<dbReference type="Proteomes" id="UP000255508">
    <property type="component" value="Unassembled WGS sequence"/>
</dbReference>
<accession>A0A370DGH1</accession>
<dbReference type="GO" id="GO:0006313">
    <property type="term" value="P:DNA transposition"/>
    <property type="evidence" value="ECO:0007669"/>
    <property type="project" value="InterPro"/>
</dbReference>
<feature type="region of interest" description="Disordered" evidence="1">
    <location>
        <begin position="99"/>
        <end position="119"/>
    </location>
</feature>
<comment type="caution">
    <text evidence="2">The sequence shown here is derived from an EMBL/GenBank/DDBJ whole genome shotgun (WGS) entry which is preliminary data.</text>
</comment>
<sequence length="119" mass="13473">MNDAHLVAAVRYVELNPVRAKLVSQAKDWKWSSIHAHLTGADDALVRVERMLEWFPDWESYLANHGQYDAERIRIHTRTGRPLGDSMFIQAAESLTGRILAPQKPGRKPGSNPDSVKEK</sequence>